<dbReference type="STRING" id="1307761.L21SP2_1736"/>
<reference evidence="3 4" key="1">
    <citation type="journal article" date="2015" name="Stand. Genomic Sci.">
        <title>Complete genome sequence and description of Salinispira pacifica gen. nov., sp. nov., a novel spirochaete isolated form a hypersaline microbial mat.</title>
        <authorList>
            <person name="Ben Hania W."/>
            <person name="Joseph M."/>
            <person name="Schumann P."/>
            <person name="Bunk B."/>
            <person name="Fiebig A."/>
            <person name="Sproer C."/>
            <person name="Klenk H.P."/>
            <person name="Fardeau M.L."/>
            <person name="Spring S."/>
        </authorList>
    </citation>
    <scope>NUCLEOTIDE SEQUENCE [LARGE SCALE GENOMIC DNA]</scope>
    <source>
        <strain evidence="3 4">L21-RPul-D2</strain>
    </source>
</reference>
<keyword evidence="4" id="KW-1185">Reference proteome</keyword>
<dbReference type="Proteomes" id="UP000018680">
    <property type="component" value="Chromosome"/>
</dbReference>
<protein>
    <submittedName>
        <fullName evidence="3">Uncharacterized protein</fullName>
    </submittedName>
</protein>
<keyword evidence="2" id="KW-0812">Transmembrane</keyword>
<dbReference type="PATRIC" id="fig|1307761.3.peg.1730"/>
<name>V5WHM2_9SPIO</name>
<keyword evidence="2" id="KW-1133">Transmembrane helix</keyword>
<evidence type="ECO:0000313" key="3">
    <source>
        <dbReference type="EMBL" id="AHC15115.1"/>
    </source>
</evidence>
<evidence type="ECO:0000313" key="4">
    <source>
        <dbReference type="Proteomes" id="UP000018680"/>
    </source>
</evidence>
<evidence type="ECO:0000256" key="2">
    <source>
        <dbReference type="SAM" id="Phobius"/>
    </source>
</evidence>
<evidence type="ECO:0000256" key="1">
    <source>
        <dbReference type="SAM" id="MobiDB-lite"/>
    </source>
</evidence>
<dbReference type="HOGENOM" id="CLU_1905269_0_0_12"/>
<dbReference type="AlphaFoldDB" id="V5WHM2"/>
<gene>
    <name evidence="3" type="ORF">L21SP2_1736</name>
</gene>
<dbReference type="KEGG" id="slr:L21SP2_1736"/>
<accession>V5WHM2</accession>
<proteinExistence type="predicted"/>
<feature type="transmembrane region" description="Helical" evidence="2">
    <location>
        <begin position="12"/>
        <end position="34"/>
    </location>
</feature>
<dbReference type="RefSeq" id="WP_024268034.1">
    <property type="nucleotide sequence ID" value="NC_023035.1"/>
</dbReference>
<sequence>MDFRELEDWKKLLIIIAAASVLAVLLTVIFALAGSSSSAASSRRSSDEAADSSRNTGPVLERIDEFRLTPQRFMFPPVVDEIWYGTYQPLRERKFQWDMEEFTRFYYDPRHIGSENLREQNRELIEGLLEEIP</sequence>
<feature type="region of interest" description="Disordered" evidence="1">
    <location>
        <begin position="35"/>
        <end position="56"/>
    </location>
</feature>
<keyword evidence="2" id="KW-0472">Membrane</keyword>
<dbReference type="EMBL" id="CP006939">
    <property type="protein sequence ID" value="AHC15115.1"/>
    <property type="molecule type" value="Genomic_DNA"/>
</dbReference>
<organism evidence="3 4">
    <name type="scientific">Salinispira pacifica</name>
    <dbReference type="NCBI Taxonomy" id="1307761"/>
    <lineage>
        <taxon>Bacteria</taxon>
        <taxon>Pseudomonadati</taxon>
        <taxon>Spirochaetota</taxon>
        <taxon>Spirochaetia</taxon>
        <taxon>Spirochaetales</taxon>
        <taxon>Spirochaetaceae</taxon>
        <taxon>Salinispira</taxon>
    </lineage>
</organism>